<evidence type="ECO:0000256" key="2">
    <source>
        <dbReference type="SAM" id="Phobius"/>
    </source>
</evidence>
<feature type="transmembrane region" description="Helical" evidence="2">
    <location>
        <begin position="108"/>
        <end position="125"/>
    </location>
</feature>
<sequence length="152" mass="15725">MSLTPSTWRLLGLSVAAGYIGLGTFALATPILAAKTLGVYPAPRSASTTSTESTKSTNNGSVQSSSSEEEHDERVGASMALLAARDISIGVALLAFDYQEQPHAMGTLILSGMVLCAADVFYVFRLRGWEWGALLGGGAATWCAIGVGLVGL</sequence>
<reference evidence="3 4" key="1">
    <citation type="submission" date="2023-08" db="EMBL/GenBank/DDBJ databases">
        <title>Black Yeasts Isolated from many extreme environments.</title>
        <authorList>
            <person name="Coleine C."/>
            <person name="Stajich J.E."/>
            <person name="Selbmann L."/>
        </authorList>
    </citation>
    <scope>NUCLEOTIDE SEQUENCE [LARGE SCALE GENOMIC DNA]</scope>
    <source>
        <strain evidence="3 4">CCFEE 5792</strain>
    </source>
</reference>
<keyword evidence="2" id="KW-1133">Transmembrane helix</keyword>
<organism evidence="3 4">
    <name type="scientific">Exophiala bonariae</name>
    <dbReference type="NCBI Taxonomy" id="1690606"/>
    <lineage>
        <taxon>Eukaryota</taxon>
        <taxon>Fungi</taxon>
        <taxon>Dikarya</taxon>
        <taxon>Ascomycota</taxon>
        <taxon>Pezizomycotina</taxon>
        <taxon>Eurotiomycetes</taxon>
        <taxon>Chaetothyriomycetidae</taxon>
        <taxon>Chaetothyriales</taxon>
        <taxon>Herpotrichiellaceae</taxon>
        <taxon>Exophiala</taxon>
    </lineage>
</organism>
<evidence type="ECO:0000256" key="1">
    <source>
        <dbReference type="SAM" id="MobiDB-lite"/>
    </source>
</evidence>
<name>A0AAV9NDX6_9EURO</name>
<gene>
    <name evidence="3" type="ORF">LTR84_013132</name>
</gene>
<proteinExistence type="predicted"/>
<keyword evidence="4" id="KW-1185">Reference proteome</keyword>
<feature type="transmembrane region" description="Helical" evidence="2">
    <location>
        <begin position="131"/>
        <end position="151"/>
    </location>
</feature>
<evidence type="ECO:0000313" key="3">
    <source>
        <dbReference type="EMBL" id="KAK5055382.1"/>
    </source>
</evidence>
<accession>A0AAV9NDX6</accession>
<dbReference type="GeneID" id="89981268"/>
<keyword evidence="2" id="KW-0812">Transmembrane</keyword>
<dbReference type="AlphaFoldDB" id="A0AAV9NDX6"/>
<evidence type="ECO:0000313" key="4">
    <source>
        <dbReference type="Proteomes" id="UP001358417"/>
    </source>
</evidence>
<feature type="region of interest" description="Disordered" evidence="1">
    <location>
        <begin position="45"/>
        <end position="71"/>
    </location>
</feature>
<keyword evidence="2" id="KW-0472">Membrane</keyword>
<feature type="compositionally biased region" description="Low complexity" evidence="1">
    <location>
        <begin position="45"/>
        <end position="57"/>
    </location>
</feature>
<comment type="caution">
    <text evidence="3">The sequence shown here is derived from an EMBL/GenBank/DDBJ whole genome shotgun (WGS) entry which is preliminary data.</text>
</comment>
<protein>
    <submittedName>
        <fullName evidence="3">Uncharacterized protein</fullName>
    </submittedName>
</protein>
<dbReference type="Proteomes" id="UP001358417">
    <property type="component" value="Unassembled WGS sequence"/>
</dbReference>
<dbReference type="RefSeq" id="XP_064707813.1">
    <property type="nucleotide sequence ID" value="XM_064856637.1"/>
</dbReference>
<dbReference type="EMBL" id="JAVRRD010000009">
    <property type="protein sequence ID" value="KAK5055382.1"/>
    <property type="molecule type" value="Genomic_DNA"/>
</dbReference>
<dbReference type="Pfam" id="PF14087">
    <property type="entry name" value="DUF4267"/>
    <property type="match status" value="1"/>
</dbReference>
<dbReference type="InterPro" id="IPR025363">
    <property type="entry name" value="DUF4267"/>
</dbReference>